<sequence length="208" mass="22839">MSGQGQVSQRAIKLTVIGVFLALGVVVGLFFLTVDADFDNPKRSFADLGGDFTLQSTEGPVSLRDFHGKVVVMYFGFLSCPEVCPNSMGVISTALNRLSEDQLASTQALLISVDPARDSVDALAEHARFYHPNVIGLTGTTQSIDQVTEQYGAYYNISEIESQREDYGVEHSSRYYVIDQRGKLITAMRHSTTPNELYTQLSELLSQG</sequence>
<feature type="binding site" evidence="3">
    <location>
        <position position="171"/>
    </location>
    <ligand>
        <name>Cu cation</name>
        <dbReference type="ChEBI" id="CHEBI:23378"/>
    </ligand>
</feature>
<dbReference type="GO" id="GO:0046872">
    <property type="term" value="F:metal ion binding"/>
    <property type="evidence" value="ECO:0007669"/>
    <property type="project" value="UniProtKB-KW"/>
</dbReference>
<keyword evidence="8" id="KW-1185">Reference proteome</keyword>
<evidence type="ECO:0000256" key="4">
    <source>
        <dbReference type="PIRSR" id="PIRSR603782-2"/>
    </source>
</evidence>
<evidence type="ECO:0000256" key="3">
    <source>
        <dbReference type="PIRSR" id="PIRSR603782-1"/>
    </source>
</evidence>
<evidence type="ECO:0000313" key="7">
    <source>
        <dbReference type="EMBL" id="GHA11287.1"/>
    </source>
</evidence>
<organism evidence="7 8">
    <name type="scientific">Arenicella chitinivorans</name>
    <dbReference type="NCBI Taxonomy" id="1329800"/>
    <lineage>
        <taxon>Bacteria</taxon>
        <taxon>Pseudomonadati</taxon>
        <taxon>Pseudomonadota</taxon>
        <taxon>Gammaproteobacteria</taxon>
        <taxon>Arenicellales</taxon>
        <taxon>Arenicellaceae</taxon>
        <taxon>Arenicella</taxon>
    </lineage>
</organism>
<keyword evidence="5" id="KW-0472">Membrane</keyword>
<proteinExistence type="inferred from homology"/>
<dbReference type="PROSITE" id="PS51352">
    <property type="entry name" value="THIOREDOXIN_2"/>
    <property type="match status" value="1"/>
</dbReference>
<evidence type="ECO:0000313" key="8">
    <source>
        <dbReference type="Proteomes" id="UP000614811"/>
    </source>
</evidence>
<dbReference type="RefSeq" id="WP_189400728.1">
    <property type="nucleotide sequence ID" value="NZ_BMXA01000003.1"/>
</dbReference>
<dbReference type="Pfam" id="PF02630">
    <property type="entry name" value="SCO1-SenC"/>
    <property type="match status" value="1"/>
</dbReference>
<dbReference type="PANTHER" id="PTHR12151">
    <property type="entry name" value="ELECTRON TRANSPORT PROTIN SCO1/SENC FAMILY MEMBER"/>
    <property type="match status" value="1"/>
</dbReference>
<comment type="similarity">
    <text evidence="1">Belongs to the SCO1/2 family.</text>
</comment>
<dbReference type="CDD" id="cd02968">
    <property type="entry name" value="SCO"/>
    <property type="match status" value="1"/>
</dbReference>
<evidence type="ECO:0000259" key="6">
    <source>
        <dbReference type="PROSITE" id="PS51352"/>
    </source>
</evidence>
<dbReference type="FunFam" id="3.40.30.10:FF:000013">
    <property type="entry name" value="Blast:Protein SCO1 homolog, mitochondrial"/>
    <property type="match status" value="1"/>
</dbReference>
<gene>
    <name evidence="7" type="ORF">GCM10008090_21310</name>
</gene>
<keyword evidence="5" id="KW-0812">Transmembrane</keyword>
<protein>
    <submittedName>
        <fullName evidence="7">Electron transporter SenC</fullName>
    </submittedName>
</protein>
<keyword evidence="4" id="KW-1015">Disulfide bond</keyword>
<keyword evidence="5" id="KW-1133">Transmembrane helix</keyword>
<evidence type="ECO:0000256" key="5">
    <source>
        <dbReference type="SAM" id="Phobius"/>
    </source>
</evidence>
<feature type="transmembrane region" description="Helical" evidence="5">
    <location>
        <begin position="12"/>
        <end position="34"/>
    </location>
</feature>
<dbReference type="AlphaFoldDB" id="A0A918VNG2"/>
<reference evidence="7" key="2">
    <citation type="submission" date="2020-09" db="EMBL/GenBank/DDBJ databases">
        <authorList>
            <person name="Sun Q."/>
            <person name="Kim S."/>
        </authorList>
    </citation>
    <scope>NUCLEOTIDE SEQUENCE</scope>
    <source>
        <strain evidence="7">KCTC 12711</strain>
    </source>
</reference>
<evidence type="ECO:0000256" key="2">
    <source>
        <dbReference type="ARBA" id="ARBA00023008"/>
    </source>
</evidence>
<evidence type="ECO:0000256" key="1">
    <source>
        <dbReference type="ARBA" id="ARBA00010996"/>
    </source>
</evidence>
<dbReference type="InterPro" id="IPR003782">
    <property type="entry name" value="SCO1/SenC"/>
</dbReference>
<feature type="disulfide bond" description="Redox-active" evidence="4">
    <location>
        <begin position="80"/>
        <end position="84"/>
    </location>
</feature>
<dbReference type="SUPFAM" id="SSF52833">
    <property type="entry name" value="Thioredoxin-like"/>
    <property type="match status" value="1"/>
</dbReference>
<dbReference type="InterPro" id="IPR013766">
    <property type="entry name" value="Thioredoxin_domain"/>
</dbReference>
<accession>A0A918VNG2</accession>
<dbReference type="EMBL" id="BMXA01000003">
    <property type="protein sequence ID" value="GHA11287.1"/>
    <property type="molecule type" value="Genomic_DNA"/>
</dbReference>
<name>A0A918VNG2_9GAMM</name>
<dbReference type="Proteomes" id="UP000614811">
    <property type="component" value="Unassembled WGS sequence"/>
</dbReference>
<dbReference type="PANTHER" id="PTHR12151:SF25">
    <property type="entry name" value="LINALOOL DEHYDRATASE_ISOMERASE DOMAIN-CONTAINING PROTEIN"/>
    <property type="match status" value="1"/>
</dbReference>
<feature type="binding site" evidence="3">
    <location>
        <position position="84"/>
    </location>
    <ligand>
        <name>Cu cation</name>
        <dbReference type="ChEBI" id="CHEBI:23378"/>
    </ligand>
</feature>
<keyword evidence="2 3" id="KW-0186">Copper</keyword>
<feature type="domain" description="Thioredoxin" evidence="6">
    <location>
        <begin position="43"/>
        <end position="206"/>
    </location>
</feature>
<dbReference type="Gene3D" id="3.40.30.10">
    <property type="entry name" value="Glutaredoxin"/>
    <property type="match status" value="1"/>
</dbReference>
<reference evidence="7" key="1">
    <citation type="journal article" date="2014" name="Int. J. Syst. Evol. Microbiol.">
        <title>Complete genome sequence of Corynebacterium casei LMG S-19264T (=DSM 44701T), isolated from a smear-ripened cheese.</title>
        <authorList>
            <consortium name="US DOE Joint Genome Institute (JGI-PGF)"/>
            <person name="Walter F."/>
            <person name="Albersmeier A."/>
            <person name="Kalinowski J."/>
            <person name="Ruckert C."/>
        </authorList>
    </citation>
    <scope>NUCLEOTIDE SEQUENCE</scope>
    <source>
        <strain evidence="7">KCTC 12711</strain>
    </source>
</reference>
<comment type="caution">
    <text evidence="7">The sequence shown here is derived from an EMBL/GenBank/DDBJ whole genome shotgun (WGS) entry which is preliminary data.</text>
</comment>
<keyword evidence="3" id="KW-0479">Metal-binding</keyword>
<feature type="binding site" evidence="3">
    <location>
        <position position="80"/>
    </location>
    <ligand>
        <name>Cu cation</name>
        <dbReference type="ChEBI" id="CHEBI:23378"/>
    </ligand>
</feature>
<dbReference type="InterPro" id="IPR036249">
    <property type="entry name" value="Thioredoxin-like_sf"/>
</dbReference>